<feature type="signal peptide" evidence="2">
    <location>
        <begin position="1"/>
        <end position="27"/>
    </location>
</feature>
<evidence type="ECO:0000259" key="3">
    <source>
        <dbReference type="Pfam" id="PF00144"/>
    </source>
</evidence>
<organism evidence="4 5">
    <name type="scientific">Streptomyces prasinus</name>
    <dbReference type="NCBI Taxonomy" id="67345"/>
    <lineage>
        <taxon>Bacteria</taxon>
        <taxon>Bacillati</taxon>
        <taxon>Actinomycetota</taxon>
        <taxon>Actinomycetes</taxon>
        <taxon>Kitasatosporales</taxon>
        <taxon>Streptomycetaceae</taxon>
        <taxon>Streptomyces</taxon>
    </lineage>
</organism>
<dbReference type="PANTHER" id="PTHR46825">
    <property type="entry name" value="D-ALANYL-D-ALANINE-CARBOXYPEPTIDASE/ENDOPEPTIDASE AMPH"/>
    <property type="match status" value="1"/>
</dbReference>
<feature type="chain" id="PRO_5046523006" evidence="2">
    <location>
        <begin position="28"/>
        <end position="389"/>
    </location>
</feature>
<evidence type="ECO:0000313" key="5">
    <source>
        <dbReference type="Proteomes" id="UP000326041"/>
    </source>
</evidence>
<feature type="domain" description="Beta-lactamase-related" evidence="3">
    <location>
        <begin position="50"/>
        <end position="371"/>
    </location>
</feature>
<keyword evidence="4" id="KW-0378">Hydrolase</keyword>
<dbReference type="SUPFAM" id="SSF56601">
    <property type="entry name" value="beta-lactamase/transpeptidase-like"/>
    <property type="match status" value="1"/>
</dbReference>
<gene>
    <name evidence="4" type="ORF">CP972_16430</name>
</gene>
<reference evidence="4 5" key="1">
    <citation type="submission" date="2017-09" db="EMBL/GenBank/DDBJ databases">
        <authorList>
            <person name="Lee N."/>
            <person name="Cho B.-K."/>
        </authorList>
    </citation>
    <scope>NUCLEOTIDE SEQUENCE [LARGE SCALE GENOMIC DNA]</scope>
    <source>
        <strain evidence="4 5">ATCC 13879</strain>
    </source>
</reference>
<dbReference type="Gene3D" id="3.40.710.10">
    <property type="entry name" value="DD-peptidase/beta-lactamase superfamily"/>
    <property type="match status" value="1"/>
</dbReference>
<dbReference type="GO" id="GO:0016787">
    <property type="term" value="F:hydrolase activity"/>
    <property type="evidence" value="ECO:0007669"/>
    <property type="project" value="UniProtKB-KW"/>
</dbReference>
<accession>A0ABX6AZ48</accession>
<dbReference type="InterPro" id="IPR050491">
    <property type="entry name" value="AmpC-like"/>
</dbReference>
<dbReference type="Pfam" id="PF00144">
    <property type="entry name" value="Beta-lactamase"/>
    <property type="match status" value="1"/>
</dbReference>
<dbReference type="EMBL" id="CP023697">
    <property type="protein sequence ID" value="QEV07015.1"/>
    <property type="molecule type" value="Genomic_DNA"/>
</dbReference>
<sequence length="389" mass="41670">MRMRMRTTAVAVVAAAFSAVLAAPAVAAPPEPGAGTGDAVGTGDHRATRQAMQAAVDAGVPGVTVTARDRKGTWSATAGVGDLRTGQERSPHDRYRVGSVTKTFVATVLLQLEAEDRLSLDDTVDTWLPGLVTGNGHDGTRITLRQLLNHTSGIFDYTSGDEYSRAYSTKEGFFEHRYDTRTPGELVRMALAHEPYFEPGASWRYSNTNYVLAALVIEEATGSPYGEEVRRRVIEPLHLTATSVPGTRVSLPRPGSRAYSKLDSTATGPTYDVTRINPSRAFSAGEMISDSKDLNRFYRALLTGRLLPPEQLDEMTTTVPTGTGADYGLGLMRMPLSCGTTIWGHSGSISGSRTGAGTTQDGRHSLAFNFNADWAGNALAVMDAEFCGD</sequence>
<proteinExistence type="predicted"/>
<evidence type="ECO:0000313" key="4">
    <source>
        <dbReference type="EMBL" id="QEV07015.1"/>
    </source>
</evidence>
<keyword evidence="2" id="KW-0732">Signal</keyword>
<dbReference type="Proteomes" id="UP000326041">
    <property type="component" value="Chromosome"/>
</dbReference>
<feature type="region of interest" description="Disordered" evidence="1">
    <location>
        <begin position="245"/>
        <end position="264"/>
    </location>
</feature>
<evidence type="ECO:0000256" key="1">
    <source>
        <dbReference type="SAM" id="MobiDB-lite"/>
    </source>
</evidence>
<evidence type="ECO:0000256" key="2">
    <source>
        <dbReference type="SAM" id="SignalP"/>
    </source>
</evidence>
<name>A0ABX6AZ48_9ACTN</name>
<dbReference type="InterPro" id="IPR012338">
    <property type="entry name" value="Beta-lactam/transpept-like"/>
</dbReference>
<keyword evidence="5" id="KW-1185">Reference proteome</keyword>
<protein>
    <submittedName>
        <fullName evidence="4">Class A beta-lactamase-related serine hydrolase</fullName>
    </submittedName>
</protein>
<dbReference type="PANTHER" id="PTHR46825:SF7">
    <property type="entry name" value="D-ALANYL-D-ALANINE CARBOXYPEPTIDASE"/>
    <property type="match status" value="1"/>
</dbReference>
<dbReference type="InterPro" id="IPR001466">
    <property type="entry name" value="Beta-lactam-related"/>
</dbReference>